<dbReference type="AlphaFoldDB" id="A0AAV7VBI5"/>
<organism evidence="1 2">
    <name type="scientific">Pleurodeles waltl</name>
    <name type="common">Iberian ribbed newt</name>
    <dbReference type="NCBI Taxonomy" id="8319"/>
    <lineage>
        <taxon>Eukaryota</taxon>
        <taxon>Metazoa</taxon>
        <taxon>Chordata</taxon>
        <taxon>Craniata</taxon>
        <taxon>Vertebrata</taxon>
        <taxon>Euteleostomi</taxon>
        <taxon>Amphibia</taxon>
        <taxon>Batrachia</taxon>
        <taxon>Caudata</taxon>
        <taxon>Salamandroidea</taxon>
        <taxon>Salamandridae</taxon>
        <taxon>Pleurodelinae</taxon>
        <taxon>Pleurodeles</taxon>
    </lineage>
</organism>
<comment type="caution">
    <text evidence="1">The sequence shown here is derived from an EMBL/GenBank/DDBJ whole genome shotgun (WGS) entry which is preliminary data.</text>
</comment>
<name>A0AAV7VBI5_PLEWA</name>
<sequence>MPGGFSGPGWLPRVKVGVLEALEASGHALGTRVAGEEAAAADSCPRGGGRLSEVLSYVRDLKMFPHLRGNRVCPRDPWHTFGVTQDGMATLDAGPRSF</sequence>
<gene>
    <name evidence="1" type="ORF">NDU88_001335</name>
</gene>
<dbReference type="EMBL" id="JANPWB010000003">
    <property type="protein sequence ID" value="KAJ1197477.1"/>
    <property type="molecule type" value="Genomic_DNA"/>
</dbReference>
<evidence type="ECO:0000313" key="2">
    <source>
        <dbReference type="Proteomes" id="UP001066276"/>
    </source>
</evidence>
<proteinExistence type="predicted"/>
<protein>
    <submittedName>
        <fullName evidence="1">Uncharacterized protein</fullName>
    </submittedName>
</protein>
<accession>A0AAV7VBI5</accession>
<reference evidence="1" key="1">
    <citation type="journal article" date="2022" name="bioRxiv">
        <title>Sequencing and chromosome-scale assembly of the giantPleurodeles waltlgenome.</title>
        <authorList>
            <person name="Brown T."/>
            <person name="Elewa A."/>
            <person name="Iarovenko S."/>
            <person name="Subramanian E."/>
            <person name="Araus A.J."/>
            <person name="Petzold A."/>
            <person name="Susuki M."/>
            <person name="Suzuki K.-i.T."/>
            <person name="Hayashi T."/>
            <person name="Toyoda A."/>
            <person name="Oliveira C."/>
            <person name="Osipova E."/>
            <person name="Leigh N.D."/>
            <person name="Simon A."/>
            <person name="Yun M.H."/>
        </authorList>
    </citation>
    <scope>NUCLEOTIDE SEQUENCE</scope>
    <source>
        <strain evidence="1">20211129_DDA</strain>
        <tissue evidence="1">Liver</tissue>
    </source>
</reference>
<keyword evidence="2" id="KW-1185">Reference proteome</keyword>
<evidence type="ECO:0000313" key="1">
    <source>
        <dbReference type="EMBL" id="KAJ1197477.1"/>
    </source>
</evidence>
<dbReference type="Proteomes" id="UP001066276">
    <property type="component" value="Chromosome 2_1"/>
</dbReference>